<dbReference type="Pfam" id="PF04542">
    <property type="entry name" value="Sigma70_r2"/>
    <property type="match status" value="1"/>
</dbReference>
<dbReference type="InterPro" id="IPR007627">
    <property type="entry name" value="RNA_pol_sigma70_r2"/>
</dbReference>
<evidence type="ECO:0000313" key="9">
    <source>
        <dbReference type="Proteomes" id="UP001174208"/>
    </source>
</evidence>
<evidence type="ECO:0000256" key="4">
    <source>
        <dbReference type="ARBA" id="ARBA00023163"/>
    </source>
</evidence>
<feature type="domain" description="RNA polymerase sigma-70 region 2" evidence="5">
    <location>
        <begin position="12"/>
        <end position="76"/>
    </location>
</feature>
<dbReference type="InterPro" id="IPR013325">
    <property type="entry name" value="RNA_pol_sigma_r2"/>
</dbReference>
<dbReference type="Pfam" id="PF20239">
    <property type="entry name" value="DUF6596"/>
    <property type="match status" value="1"/>
</dbReference>
<sequence>MPTDDTIFDANVRAVIPLVTAALVSRYGDFADCEDAVQEALLEAAVTWPREGRPRDVRGWLLTAARRRYIDVVRSNVARRAREERDAALEVRDTDERDREVRDTDDSLGLLVLCCHPALQPPAQVALTLRAVCGLSTAQIAAAFYVGEATMAQRITRGKRAIDAAGRRFGLPGAREVAERSPAVRTALYLMFNEGYAPTDGASAVHAELVAEAIRLTRLLHTAAPGDAETTALLALMLLTDARTGARADDDGGLIALPVQDRSRWDRAELAEGRRLAAAALASGPATPLVIQTAIAAVHAAADDADATDWRQILALYDALVRVDPGPAPRLGRVVAVGMVSGPLAGLAELGELEADERLAGSHRLPSVRAALLERAGALDAARDAYATARDRTTNDAERRWLSAQVERLSPPDGPTPTA</sequence>
<evidence type="ECO:0000259" key="6">
    <source>
        <dbReference type="Pfam" id="PF08281"/>
    </source>
</evidence>
<dbReference type="SUPFAM" id="SSF88946">
    <property type="entry name" value="Sigma2 domain of RNA polymerase sigma factors"/>
    <property type="match status" value="1"/>
</dbReference>
<organism evidence="8 9">
    <name type="scientific">Leifsonia williamsii</name>
    <dbReference type="NCBI Taxonomy" id="3035919"/>
    <lineage>
        <taxon>Bacteria</taxon>
        <taxon>Bacillati</taxon>
        <taxon>Actinomycetota</taxon>
        <taxon>Actinomycetes</taxon>
        <taxon>Micrococcales</taxon>
        <taxon>Microbacteriaceae</taxon>
        <taxon>Leifsonia</taxon>
    </lineage>
</organism>
<evidence type="ECO:0000256" key="2">
    <source>
        <dbReference type="ARBA" id="ARBA00023015"/>
    </source>
</evidence>
<dbReference type="EMBL" id="JAROCF010000001">
    <property type="protein sequence ID" value="MDN4612844.1"/>
    <property type="molecule type" value="Genomic_DNA"/>
</dbReference>
<reference evidence="8" key="1">
    <citation type="submission" date="2023-06" db="EMBL/GenBank/DDBJ databases">
        <title>MT1 and MT2 Draft Genomes of Novel Species.</title>
        <authorList>
            <person name="Venkateswaran K."/>
        </authorList>
    </citation>
    <scope>NUCLEOTIDE SEQUENCE</scope>
    <source>
        <strain evidence="8">F6_8S_P_1B</strain>
    </source>
</reference>
<comment type="similarity">
    <text evidence="1">Belongs to the sigma-70 factor family. ECF subfamily.</text>
</comment>
<evidence type="ECO:0000256" key="1">
    <source>
        <dbReference type="ARBA" id="ARBA00010641"/>
    </source>
</evidence>
<dbReference type="InterPro" id="IPR013249">
    <property type="entry name" value="RNA_pol_sigma70_r4_t2"/>
</dbReference>
<dbReference type="PANTHER" id="PTHR47756:SF2">
    <property type="entry name" value="BLL6612 PROTEIN"/>
    <property type="match status" value="1"/>
</dbReference>
<dbReference type="SUPFAM" id="SSF88659">
    <property type="entry name" value="Sigma3 and sigma4 domains of RNA polymerase sigma factors"/>
    <property type="match status" value="1"/>
</dbReference>
<keyword evidence="2" id="KW-0805">Transcription regulation</keyword>
<evidence type="ECO:0000256" key="3">
    <source>
        <dbReference type="ARBA" id="ARBA00023082"/>
    </source>
</evidence>
<evidence type="ECO:0000259" key="5">
    <source>
        <dbReference type="Pfam" id="PF04542"/>
    </source>
</evidence>
<dbReference type="PANTHER" id="PTHR47756">
    <property type="entry name" value="BLL6612 PROTEIN-RELATED"/>
    <property type="match status" value="1"/>
</dbReference>
<keyword evidence="4" id="KW-0804">Transcription</keyword>
<dbReference type="Proteomes" id="UP001174208">
    <property type="component" value="Unassembled WGS sequence"/>
</dbReference>
<dbReference type="RefSeq" id="WP_301209664.1">
    <property type="nucleotide sequence ID" value="NZ_JAROCF010000001.1"/>
</dbReference>
<dbReference type="InterPro" id="IPR046531">
    <property type="entry name" value="DUF6596"/>
</dbReference>
<keyword evidence="9" id="KW-1185">Reference proteome</keyword>
<evidence type="ECO:0000259" key="7">
    <source>
        <dbReference type="Pfam" id="PF20239"/>
    </source>
</evidence>
<protein>
    <submittedName>
        <fullName evidence="8">Sigma factor</fullName>
    </submittedName>
</protein>
<proteinExistence type="inferred from homology"/>
<keyword evidence="3" id="KW-0731">Sigma factor</keyword>
<feature type="domain" description="RNA polymerase sigma factor 70 region 4 type 2" evidence="6">
    <location>
        <begin position="111"/>
        <end position="161"/>
    </location>
</feature>
<dbReference type="InterPro" id="IPR036388">
    <property type="entry name" value="WH-like_DNA-bd_sf"/>
</dbReference>
<dbReference type="Gene3D" id="1.10.10.10">
    <property type="entry name" value="Winged helix-like DNA-binding domain superfamily/Winged helix DNA-binding domain"/>
    <property type="match status" value="1"/>
</dbReference>
<dbReference type="Pfam" id="PF08281">
    <property type="entry name" value="Sigma70_r4_2"/>
    <property type="match status" value="1"/>
</dbReference>
<gene>
    <name evidence="8" type="ORF">P5G50_00150</name>
</gene>
<name>A0ABT8K620_9MICO</name>
<feature type="domain" description="DUF6596" evidence="7">
    <location>
        <begin position="180"/>
        <end position="280"/>
    </location>
</feature>
<comment type="caution">
    <text evidence="8">The sequence shown here is derived from an EMBL/GenBank/DDBJ whole genome shotgun (WGS) entry which is preliminary data.</text>
</comment>
<dbReference type="Gene3D" id="1.10.1740.10">
    <property type="match status" value="1"/>
</dbReference>
<accession>A0ABT8K620</accession>
<dbReference type="InterPro" id="IPR013324">
    <property type="entry name" value="RNA_pol_sigma_r3/r4-like"/>
</dbReference>
<evidence type="ECO:0000313" key="8">
    <source>
        <dbReference type="EMBL" id="MDN4612844.1"/>
    </source>
</evidence>